<evidence type="ECO:0000256" key="1">
    <source>
        <dbReference type="ARBA" id="ARBA00022714"/>
    </source>
</evidence>
<evidence type="ECO:0000256" key="4">
    <source>
        <dbReference type="ARBA" id="ARBA00023014"/>
    </source>
</evidence>
<keyword evidence="4" id="KW-0411">Iron-sulfur</keyword>
<keyword evidence="2" id="KW-0479">Metal-binding</keyword>
<dbReference type="InterPro" id="IPR017941">
    <property type="entry name" value="Rieske_2Fe-2S"/>
</dbReference>
<gene>
    <name evidence="7" type="ORF">METZ01_LOCUS173781</name>
</gene>
<dbReference type="SUPFAM" id="SSF50022">
    <property type="entry name" value="ISP domain"/>
    <property type="match status" value="1"/>
</dbReference>
<dbReference type="GO" id="GO:0046872">
    <property type="term" value="F:metal ion binding"/>
    <property type="evidence" value="ECO:0007669"/>
    <property type="project" value="UniProtKB-KW"/>
</dbReference>
<keyword evidence="3" id="KW-0408">Iron</keyword>
<feature type="domain" description="Rieske" evidence="6">
    <location>
        <begin position="7"/>
        <end position="102"/>
    </location>
</feature>
<dbReference type="AlphaFoldDB" id="A0A382C684"/>
<keyword evidence="1" id="KW-0001">2Fe-2S</keyword>
<protein>
    <recommendedName>
        <fullName evidence="6">Rieske domain-containing protein</fullName>
    </recommendedName>
</protein>
<sequence length="107" mass="11585">VTDDRFQEVADTAGIPEGSSVSVQFSGHDVLICHTKGEFFAVENQCTHALSKLEGGRLRAYRLICPLHGAAFDVRDGCVKGKPASEPIRTYSLRAVDGRIQLSLEPA</sequence>
<evidence type="ECO:0000256" key="3">
    <source>
        <dbReference type="ARBA" id="ARBA00023004"/>
    </source>
</evidence>
<proteinExistence type="predicted"/>
<dbReference type="EMBL" id="UINC01032751">
    <property type="protein sequence ID" value="SVB20927.1"/>
    <property type="molecule type" value="Genomic_DNA"/>
</dbReference>
<dbReference type="Pfam" id="PF00355">
    <property type="entry name" value="Rieske"/>
    <property type="match status" value="1"/>
</dbReference>
<reference evidence="7" key="1">
    <citation type="submission" date="2018-05" db="EMBL/GenBank/DDBJ databases">
        <authorList>
            <person name="Lanie J.A."/>
            <person name="Ng W.-L."/>
            <person name="Kazmierczak K.M."/>
            <person name="Andrzejewski T.M."/>
            <person name="Davidsen T.M."/>
            <person name="Wayne K.J."/>
            <person name="Tettelin H."/>
            <person name="Glass J.I."/>
            <person name="Rusch D."/>
            <person name="Podicherti R."/>
            <person name="Tsui H.-C.T."/>
            <person name="Winkler M.E."/>
        </authorList>
    </citation>
    <scope>NUCLEOTIDE SEQUENCE</scope>
</reference>
<evidence type="ECO:0000313" key="7">
    <source>
        <dbReference type="EMBL" id="SVB20927.1"/>
    </source>
</evidence>
<accession>A0A382C684</accession>
<evidence type="ECO:0000256" key="5">
    <source>
        <dbReference type="ARBA" id="ARBA00034078"/>
    </source>
</evidence>
<evidence type="ECO:0000256" key="2">
    <source>
        <dbReference type="ARBA" id="ARBA00022723"/>
    </source>
</evidence>
<dbReference type="PANTHER" id="PTHR21496:SF0">
    <property type="entry name" value="RIESKE DOMAIN-CONTAINING PROTEIN"/>
    <property type="match status" value="1"/>
</dbReference>
<dbReference type="PROSITE" id="PS51296">
    <property type="entry name" value="RIESKE"/>
    <property type="match status" value="1"/>
</dbReference>
<name>A0A382C684_9ZZZZ</name>
<feature type="non-terminal residue" evidence="7">
    <location>
        <position position="1"/>
    </location>
</feature>
<dbReference type="GO" id="GO:0051537">
    <property type="term" value="F:2 iron, 2 sulfur cluster binding"/>
    <property type="evidence" value="ECO:0007669"/>
    <property type="project" value="UniProtKB-KW"/>
</dbReference>
<dbReference type="PANTHER" id="PTHR21496">
    <property type="entry name" value="FERREDOXIN-RELATED"/>
    <property type="match status" value="1"/>
</dbReference>
<dbReference type="Gene3D" id="2.102.10.10">
    <property type="entry name" value="Rieske [2Fe-2S] iron-sulphur domain"/>
    <property type="match status" value="1"/>
</dbReference>
<organism evidence="7">
    <name type="scientific">marine metagenome</name>
    <dbReference type="NCBI Taxonomy" id="408172"/>
    <lineage>
        <taxon>unclassified sequences</taxon>
        <taxon>metagenomes</taxon>
        <taxon>ecological metagenomes</taxon>
    </lineage>
</organism>
<comment type="cofactor">
    <cofactor evidence="5">
        <name>[2Fe-2S] cluster</name>
        <dbReference type="ChEBI" id="CHEBI:190135"/>
    </cofactor>
</comment>
<dbReference type="InterPro" id="IPR036922">
    <property type="entry name" value="Rieske_2Fe-2S_sf"/>
</dbReference>
<evidence type="ECO:0000259" key="6">
    <source>
        <dbReference type="PROSITE" id="PS51296"/>
    </source>
</evidence>